<evidence type="ECO:0008006" key="3">
    <source>
        <dbReference type="Google" id="ProtNLM"/>
    </source>
</evidence>
<evidence type="ECO:0000313" key="2">
    <source>
        <dbReference type="Proteomes" id="UP000226592"/>
    </source>
</evidence>
<proteinExistence type="predicted"/>
<dbReference type="Proteomes" id="UP000226592">
    <property type="component" value="Unassembled WGS sequence"/>
</dbReference>
<accession>A0A2D6M0X0</accession>
<sequence>MKIIANEKSYITKDIFSDLHHPGKETILPYSFSINKEMMHKWIKSGLEIIEKINTEKNYQPDCFAVDFAITKTESSLQPKLIELQSFASIFHSCLWLERMFFGEKNKLFNLTLKEREAIFLSCASPEGKNTIMLDSRFLQNRSGFDFVSASSFYKYSITPTSILDVYKHNNSMWYLSESGPKKIEHVYNRAIYHTLTEQESNILSLLESDKSITWFNKPSNYYSVNKSDLLNLSHPENPCSIPAKLGEKSELSSWVLKSKNGYAGDGLNLNPTKKDIADLISQNRIEEYILQERINYAPIFYSTQSTKAMCAELRIMFVLKDESYIPLCCFSRLSEDGNVSLSMARLNPGEGVAIFVEDSQ</sequence>
<name>A0A2D6M0X0_9ARCH</name>
<organism evidence="1 2">
    <name type="scientific">Candidatus Iainarchaeum sp</name>
    <dbReference type="NCBI Taxonomy" id="3101447"/>
    <lineage>
        <taxon>Archaea</taxon>
        <taxon>Candidatus Iainarchaeota</taxon>
        <taxon>Candidatus Iainarchaeia</taxon>
        <taxon>Candidatus Iainarchaeales</taxon>
        <taxon>Candidatus Iainarchaeaceae</taxon>
        <taxon>Candidatus Iainarchaeum</taxon>
    </lineage>
</organism>
<comment type="caution">
    <text evidence="1">The sequence shown here is derived from an EMBL/GenBank/DDBJ whole genome shotgun (WGS) entry which is preliminary data.</text>
</comment>
<dbReference type="EMBL" id="NZBU01000006">
    <property type="protein sequence ID" value="MAG22067.1"/>
    <property type="molecule type" value="Genomic_DNA"/>
</dbReference>
<evidence type="ECO:0000313" key="1">
    <source>
        <dbReference type="EMBL" id="MAG22067.1"/>
    </source>
</evidence>
<dbReference type="AlphaFoldDB" id="A0A2D6M0X0"/>
<reference evidence="2" key="1">
    <citation type="submission" date="2017-09" db="EMBL/GenBank/DDBJ databases">
        <title>The Reconstruction of 2,631 Draft Metagenome-Assembled Genomes from the Global Oceans.</title>
        <authorList>
            <person name="Tully B.J."/>
            <person name="Graham E.D."/>
            <person name="Heidelberg J.F."/>
        </authorList>
    </citation>
    <scope>NUCLEOTIDE SEQUENCE [LARGE SCALE GENOMIC DNA]</scope>
</reference>
<gene>
    <name evidence="1" type="ORF">CL943_02050</name>
</gene>
<protein>
    <recommendedName>
        <fullName evidence="3">Circularly permuted type 2 ATP-grasp protein</fullName>
    </recommendedName>
</protein>